<dbReference type="eggNOG" id="KOG3178">
    <property type="taxonomic scope" value="Eukaryota"/>
</dbReference>
<evidence type="ECO:0000313" key="8">
    <source>
        <dbReference type="Proteomes" id="UP000016922"/>
    </source>
</evidence>
<reference evidence="7 8" key="1">
    <citation type="journal article" date="2013" name="BMC Genomics">
        <title>Genomics-driven discovery of the pneumocandin biosynthetic gene cluster in the fungus Glarea lozoyensis.</title>
        <authorList>
            <person name="Chen L."/>
            <person name="Yue Q."/>
            <person name="Zhang X."/>
            <person name="Xiang M."/>
            <person name="Wang C."/>
            <person name="Li S."/>
            <person name="Che Y."/>
            <person name="Ortiz-Lopez F.J."/>
            <person name="Bills G.F."/>
            <person name="Liu X."/>
            <person name="An Z."/>
        </authorList>
    </citation>
    <scope>NUCLEOTIDE SEQUENCE [LARGE SCALE GENOMIC DNA]</scope>
    <source>
        <strain evidence="8">ATCC 20868 / MF5171</strain>
    </source>
</reference>
<evidence type="ECO:0000256" key="4">
    <source>
        <dbReference type="ARBA" id="ARBA00023002"/>
    </source>
</evidence>
<dbReference type="KEGG" id="glz:GLAREA_08751"/>
<keyword evidence="2" id="KW-0285">Flavoprotein</keyword>
<evidence type="ECO:0000256" key="5">
    <source>
        <dbReference type="ARBA" id="ARBA00023033"/>
    </source>
</evidence>
<name>S3EEA1_GLAL2</name>
<dbReference type="Proteomes" id="UP000016922">
    <property type="component" value="Unassembled WGS sequence"/>
</dbReference>
<evidence type="ECO:0000256" key="1">
    <source>
        <dbReference type="ARBA" id="ARBA00001974"/>
    </source>
</evidence>
<sequence length="412" mass="45314">MSPVSVDHVMIVGAGIAGLALAQALLKKGIDFTIYERDPTWNYRPQGYRIKIFPDTIVHLKDTMSLELWKEFENCCAVTVMGESTINALSATLISSRALRGIRPYTVDRSVLRKVLVKGLEDKIQFGKKFSKYTINPDSVTITFEDGTESSGTLLVGADGGRSQIRQIFLPDFKTVDPEGICIFGKTPITDELKKRILPKALQWFVVVRDTAPVIQQVIWGSELPVSMFVEKMSFPNRSLTEMELPEDYLYWSMLLPTKLLGMTEDAVTASINRPSTEIGLDITCEWDPSLKCIIELQDPSQGAAIRIISGPPMLPEWETSDRVALIGDAIHVMAPSGGVGVATALKDASILSDKLAQGGISKSSIGAYESEMRIYAEASIRRSFAGGKLFFGQPPFDQCKEVSFKATSGEE</sequence>
<dbReference type="GO" id="GO:0004497">
    <property type="term" value="F:monooxygenase activity"/>
    <property type="evidence" value="ECO:0007669"/>
    <property type="project" value="UniProtKB-KW"/>
</dbReference>
<dbReference type="SUPFAM" id="SSF51905">
    <property type="entry name" value="FAD/NAD(P)-binding domain"/>
    <property type="match status" value="1"/>
</dbReference>
<dbReference type="EMBL" id="KE145352">
    <property type="protein sequence ID" value="EPE36588.1"/>
    <property type="molecule type" value="Genomic_DNA"/>
</dbReference>
<keyword evidence="5" id="KW-0503">Monooxygenase</keyword>
<comment type="cofactor">
    <cofactor evidence="1">
        <name>FAD</name>
        <dbReference type="ChEBI" id="CHEBI:57692"/>
    </cofactor>
</comment>
<dbReference type="GeneID" id="19467799"/>
<feature type="domain" description="FAD-binding" evidence="6">
    <location>
        <begin position="321"/>
        <end position="383"/>
    </location>
</feature>
<evidence type="ECO:0000256" key="2">
    <source>
        <dbReference type="ARBA" id="ARBA00022630"/>
    </source>
</evidence>
<keyword evidence="3" id="KW-0274">FAD</keyword>
<feature type="domain" description="FAD-binding" evidence="6">
    <location>
        <begin position="9"/>
        <end position="168"/>
    </location>
</feature>
<protein>
    <submittedName>
        <fullName evidence="7">FAD/NAD(P)-binding protein</fullName>
    </submittedName>
</protein>
<dbReference type="HOGENOM" id="CLU_009665_3_0_1"/>
<dbReference type="InterPro" id="IPR036188">
    <property type="entry name" value="FAD/NAD-bd_sf"/>
</dbReference>
<dbReference type="AlphaFoldDB" id="S3EEA1"/>
<dbReference type="GO" id="GO:0071949">
    <property type="term" value="F:FAD binding"/>
    <property type="evidence" value="ECO:0007669"/>
    <property type="project" value="InterPro"/>
</dbReference>
<dbReference type="OrthoDB" id="655030at2759"/>
<accession>S3EEA1</accession>
<proteinExistence type="predicted"/>
<dbReference type="OMA" id="TLLFEPM"/>
<keyword evidence="4" id="KW-0560">Oxidoreductase</keyword>
<evidence type="ECO:0000256" key="3">
    <source>
        <dbReference type="ARBA" id="ARBA00022827"/>
    </source>
</evidence>
<dbReference type="PRINTS" id="PR00420">
    <property type="entry name" value="RNGMNOXGNASE"/>
</dbReference>
<dbReference type="PANTHER" id="PTHR47178:SF5">
    <property type="entry name" value="FAD-BINDING DOMAIN-CONTAINING PROTEIN"/>
    <property type="match status" value="1"/>
</dbReference>
<dbReference type="RefSeq" id="XP_008075903.1">
    <property type="nucleotide sequence ID" value="XM_008077712.1"/>
</dbReference>
<organism evidence="7 8">
    <name type="scientific">Glarea lozoyensis (strain ATCC 20868 / MF5171)</name>
    <dbReference type="NCBI Taxonomy" id="1116229"/>
    <lineage>
        <taxon>Eukaryota</taxon>
        <taxon>Fungi</taxon>
        <taxon>Dikarya</taxon>
        <taxon>Ascomycota</taxon>
        <taxon>Pezizomycotina</taxon>
        <taxon>Leotiomycetes</taxon>
        <taxon>Helotiales</taxon>
        <taxon>Helotiaceae</taxon>
        <taxon>Glarea</taxon>
    </lineage>
</organism>
<evidence type="ECO:0000313" key="7">
    <source>
        <dbReference type="EMBL" id="EPE36588.1"/>
    </source>
</evidence>
<dbReference type="Pfam" id="PF01494">
    <property type="entry name" value="FAD_binding_3"/>
    <property type="match status" value="2"/>
</dbReference>
<gene>
    <name evidence="7" type="ORF">GLAREA_08751</name>
</gene>
<evidence type="ECO:0000259" key="6">
    <source>
        <dbReference type="Pfam" id="PF01494"/>
    </source>
</evidence>
<dbReference type="PANTHER" id="PTHR47178">
    <property type="entry name" value="MONOOXYGENASE, FAD-BINDING"/>
    <property type="match status" value="1"/>
</dbReference>
<dbReference type="Gene3D" id="3.50.50.60">
    <property type="entry name" value="FAD/NAD(P)-binding domain"/>
    <property type="match status" value="1"/>
</dbReference>
<dbReference type="InterPro" id="IPR002938">
    <property type="entry name" value="FAD-bd"/>
</dbReference>
<keyword evidence="8" id="KW-1185">Reference proteome</keyword>